<evidence type="ECO:0000313" key="3">
    <source>
        <dbReference type="Proteomes" id="UP000807504"/>
    </source>
</evidence>
<gene>
    <name evidence="2" type="ORF">HNY73_015562</name>
</gene>
<proteinExistence type="predicted"/>
<keyword evidence="1" id="KW-0732">Signal</keyword>
<evidence type="ECO:0000256" key="1">
    <source>
        <dbReference type="SAM" id="SignalP"/>
    </source>
</evidence>
<comment type="caution">
    <text evidence="2">The sequence shown here is derived from an EMBL/GenBank/DDBJ whole genome shotgun (WGS) entry which is preliminary data.</text>
</comment>
<dbReference type="AlphaFoldDB" id="A0A8T0EXY9"/>
<dbReference type="Proteomes" id="UP000807504">
    <property type="component" value="Unassembled WGS sequence"/>
</dbReference>
<feature type="chain" id="PRO_5035842577" evidence="1">
    <location>
        <begin position="21"/>
        <end position="80"/>
    </location>
</feature>
<reference evidence="2" key="2">
    <citation type="submission" date="2020-06" db="EMBL/GenBank/DDBJ databases">
        <authorList>
            <person name="Sheffer M."/>
        </authorList>
    </citation>
    <scope>NUCLEOTIDE SEQUENCE</scope>
</reference>
<protein>
    <submittedName>
        <fullName evidence="2">Uncharacterized protein</fullName>
    </submittedName>
</protein>
<dbReference type="EMBL" id="JABXBU010002072">
    <property type="protein sequence ID" value="KAF8778879.1"/>
    <property type="molecule type" value="Genomic_DNA"/>
</dbReference>
<evidence type="ECO:0000313" key="2">
    <source>
        <dbReference type="EMBL" id="KAF8778879.1"/>
    </source>
</evidence>
<organism evidence="2 3">
    <name type="scientific">Argiope bruennichi</name>
    <name type="common">Wasp spider</name>
    <name type="synonym">Aranea bruennichi</name>
    <dbReference type="NCBI Taxonomy" id="94029"/>
    <lineage>
        <taxon>Eukaryota</taxon>
        <taxon>Metazoa</taxon>
        <taxon>Ecdysozoa</taxon>
        <taxon>Arthropoda</taxon>
        <taxon>Chelicerata</taxon>
        <taxon>Arachnida</taxon>
        <taxon>Araneae</taxon>
        <taxon>Araneomorphae</taxon>
        <taxon>Entelegynae</taxon>
        <taxon>Araneoidea</taxon>
        <taxon>Araneidae</taxon>
        <taxon>Argiope</taxon>
    </lineage>
</organism>
<feature type="signal peptide" evidence="1">
    <location>
        <begin position="1"/>
        <end position="20"/>
    </location>
</feature>
<accession>A0A8T0EXY9</accession>
<reference evidence="2" key="1">
    <citation type="journal article" date="2020" name="bioRxiv">
        <title>Chromosome-level reference genome of the European wasp spider Argiope bruennichi: a resource for studies on range expansion and evolutionary adaptation.</title>
        <authorList>
            <person name="Sheffer M.M."/>
            <person name="Hoppe A."/>
            <person name="Krehenwinkel H."/>
            <person name="Uhl G."/>
            <person name="Kuss A.W."/>
            <person name="Jensen L."/>
            <person name="Jensen C."/>
            <person name="Gillespie R.G."/>
            <person name="Hoff K.J."/>
            <person name="Prost S."/>
        </authorList>
    </citation>
    <scope>NUCLEOTIDE SEQUENCE</scope>
</reference>
<keyword evidence="3" id="KW-1185">Reference proteome</keyword>
<sequence length="80" mass="9218">MKWIAILCLIASTVICFVRAQSLANETTSEDDEGVDMRMITGRLGNLIGRIYEKTDRYDLASQILRTVFEHIFVIFYRGQ</sequence>
<name>A0A8T0EXY9_ARGBR</name>